<gene>
    <name evidence="2" type="ORF">NEH99_02130</name>
</gene>
<dbReference type="EMBL" id="CP098754">
    <property type="protein sequence ID" value="WIH95349.1"/>
    <property type="molecule type" value="Genomic_DNA"/>
</dbReference>
<organism evidence="2 3">
    <name type="scientific">Brachyspira pilosicoli</name>
    <name type="common">Serpulina pilosicoli</name>
    <dbReference type="NCBI Taxonomy" id="52584"/>
    <lineage>
        <taxon>Bacteria</taxon>
        <taxon>Pseudomonadati</taxon>
        <taxon>Spirochaetota</taxon>
        <taxon>Spirochaetia</taxon>
        <taxon>Brachyspirales</taxon>
        <taxon>Brachyspiraceae</taxon>
        <taxon>Brachyspira</taxon>
    </lineage>
</organism>
<keyword evidence="1" id="KW-1133">Transmembrane helix</keyword>
<feature type="transmembrane region" description="Helical" evidence="1">
    <location>
        <begin position="173"/>
        <end position="191"/>
    </location>
</feature>
<protein>
    <submittedName>
        <fullName evidence="2">Uncharacterized protein</fullName>
    </submittedName>
</protein>
<reference evidence="2" key="1">
    <citation type="submission" date="2022-06" db="EMBL/GenBank/DDBJ databases">
        <title>Brachyspira pilosicoli from pigs in Switzerland.</title>
        <authorList>
            <person name="Schmitt S."/>
            <person name="Arnold M."/>
            <person name="Rossano A."/>
            <person name="Perreten V."/>
        </authorList>
    </citation>
    <scope>NUCLEOTIDE SEQUENCE</scope>
    <source>
        <strain evidence="2">MEI4028</strain>
    </source>
</reference>
<evidence type="ECO:0000313" key="2">
    <source>
        <dbReference type="EMBL" id="WIH95349.1"/>
    </source>
</evidence>
<proteinExistence type="predicted"/>
<evidence type="ECO:0000313" key="3">
    <source>
        <dbReference type="Proteomes" id="UP001242021"/>
    </source>
</evidence>
<keyword evidence="1" id="KW-0472">Membrane</keyword>
<dbReference type="RefSeq" id="WP_284603027.1">
    <property type="nucleotide sequence ID" value="NZ_CP098752.1"/>
</dbReference>
<name>A0AAJ6GFB2_BRAPL</name>
<feature type="transmembrane region" description="Helical" evidence="1">
    <location>
        <begin position="13"/>
        <end position="31"/>
    </location>
</feature>
<accession>A0AAJ6GFB2</accession>
<dbReference type="Proteomes" id="UP001242021">
    <property type="component" value="Chromosome"/>
</dbReference>
<keyword evidence="1" id="KW-0812">Transmembrane</keyword>
<dbReference type="AlphaFoldDB" id="A0AAJ6GFB2"/>
<evidence type="ECO:0000256" key="1">
    <source>
        <dbReference type="SAM" id="Phobius"/>
    </source>
</evidence>
<sequence>MKELLYSILYNEYFVLIIVTVILIIVFKLLMKNKYRPYFEIKDITFTILKDKINNIYIYCNKFENIDEGIHYLYRGKIFINNEDLFGIYEIRGNSSKIEVFDYYIEEDFIKSKIKNIAEINLKTNLNNANISKAQYIMDINSKKIEGVFELINEPKINIKNFNINRFGYLKNYGELSIILSYLFNFYYAFIDNKEKINFDINGESNFSKDFQYKKENELSDEINSFLKKISVYKLRKYFIKIKDLYAFNILYFDEKTICIYKRLIKIEDSKEIIINNIFLIYDLNNQKLITPYFKDLVNDAEELLKKYNVKSDFYSNIDNLVFGVTDSFIVIMKEKGYEKIFIDNKNIKDYIKKEHHLYYLFNQ</sequence>